<name>A0A2P8DJ01_9ACTN</name>
<dbReference type="Gene3D" id="3.40.50.300">
    <property type="entry name" value="P-loop containing nucleotide triphosphate hydrolases"/>
    <property type="match status" value="1"/>
</dbReference>
<proteinExistence type="inferred from homology"/>
<keyword evidence="2" id="KW-0547">Nucleotide-binding</keyword>
<evidence type="ECO:0000256" key="2">
    <source>
        <dbReference type="ARBA" id="ARBA00022741"/>
    </source>
</evidence>
<evidence type="ECO:0000256" key="4">
    <source>
        <dbReference type="ARBA" id="ARBA00023134"/>
    </source>
</evidence>
<dbReference type="Proteomes" id="UP000240542">
    <property type="component" value="Unassembled WGS sequence"/>
</dbReference>
<dbReference type="SUPFAM" id="SSF52540">
    <property type="entry name" value="P-loop containing nucleoside triphosphate hydrolases"/>
    <property type="match status" value="1"/>
</dbReference>
<dbReference type="PANTHER" id="PTHR42708:SF1">
    <property type="entry name" value="GLIDING MOTILITY PROTEIN MGLA"/>
    <property type="match status" value="1"/>
</dbReference>
<evidence type="ECO:0000313" key="6">
    <source>
        <dbReference type="EMBL" id="PSK97171.1"/>
    </source>
</evidence>
<gene>
    <name evidence="6" type="ORF">CLV63_109175</name>
</gene>
<dbReference type="GO" id="GO:0016787">
    <property type="term" value="F:hydrolase activity"/>
    <property type="evidence" value="ECO:0007669"/>
    <property type="project" value="UniProtKB-KW"/>
</dbReference>
<keyword evidence="7" id="KW-1185">Reference proteome</keyword>
<comment type="caution">
    <text evidence="6">The sequence shown here is derived from an EMBL/GenBank/DDBJ whole genome shotgun (WGS) entry which is preliminary data.</text>
</comment>
<dbReference type="AlphaFoldDB" id="A0A2P8DJ01"/>
<feature type="region of interest" description="Disordered" evidence="5">
    <location>
        <begin position="1"/>
        <end position="23"/>
    </location>
</feature>
<dbReference type="InterPro" id="IPR027417">
    <property type="entry name" value="P-loop_NTPase"/>
</dbReference>
<dbReference type="OrthoDB" id="4303541at2"/>
<dbReference type="EMBL" id="PYGA01000009">
    <property type="protein sequence ID" value="PSK97171.1"/>
    <property type="molecule type" value="Genomic_DNA"/>
</dbReference>
<dbReference type="CDD" id="cd00882">
    <property type="entry name" value="Ras_like_GTPase"/>
    <property type="match status" value="1"/>
</dbReference>
<evidence type="ECO:0000313" key="7">
    <source>
        <dbReference type="Proteomes" id="UP000240542"/>
    </source>
</evidence>
<dbReference type="Pfam" id="PF03029">
    <property type="entry name" value="ATP_bind_1"/>
    <property type="match status" value="1"/>
</dbReference>
<evidence type="ECO:0000256" key="5">
    <source>
        <dbReference type="SAM" id="MobiDB-lite"/>
    </source>
</evidence>
<dbReference type="GO" id="GO:0005525">
    <property type="term" value="F:GTP binding"/>
    <property type="evidence" value="ECO:0007669"/>
    <property type="project" value="UniProtKB-KW"/>
</dbReference>
<dbReference type="InterPro" id="IPR052705">
    <property type="entry name" value="Gliding_Motility_GTPase"/>
</dbReference>
<organism evidence="6 7">
    <name type="scientific">Murinocardiopsis flavida</name>
    <dbReference type="NCBI Taxonomy" id="645275"/>
    <lineage>
        <taxon>Bacteria</taxon>
        <taxon>Bacillati</taxon>
        <taxon>Actinomycetota</taxon>
        <taxon>Actinomycetes</taxon>
        <taxon>Streptosporangiales</taxon>
        <taxon>Nocardiopsidaceae</taxon>
        <taxon>Murinocardiopsis</taxon>
    </lineage>
</organism>
<evidence type="ECO:0000256" key="3">
    <source>
        <dbReference type="ARBA" id="ARBA00022801"/>
    </source>
</evidence>
<comment type="similarity">
    <text evidence="1">Belongs to the GPN-loop GTPase family.</text>
</comment>
<keyword evidence="6" id="KW-0675">Receptor</keyword>
<dbReference type="InterPro" id="IPR004130">
    <property type="entry name" value="Gpn"/>
</dbReference>
<keyword evidence="4" id="KW-0342">GTP-binding</keyword>
<sequence>MASSGSDVPGREPSGAVPTGPVPTGPVPTAVKIVVAGGFGTGKSTLIRAVSEMDALDTDEVMTDVSLGVDDLSGVEGKTTTTVALDFGRITIGGDLVLYLFGAPGQERFRFMWDELARGALGVVILADTRRLNGCFPAIDYCERGRLPFVVAVNAFEGAARYDPAEVREAIGVGAATPVVVCDARRRASAKDVLTALVETALLPSDA</sequence>
<dbReference type="RefSeq" id="WP_106583558.1">
    <property type="nucleotide sequence ID" value="NZ_PYGA01000009.1"/>
</dbReference>
<evidence type="ECO:0000256" key="1">
    <source>
        <dbReference type="ARBA" id="ARBA00005290"/>
    </source>
</evidence>
<accession>A0A2P8DJ01</accession>
<dbReference type="PANTHER" id="PTHR42708">
    <property type="entry name" value="ATP/GTP-BINDING PROTEIN-RELATED"/>
    <property type="match status" value="1"/>
</dbReference>
<protein>
    <submittedName>
        <fullName evidence="6">Signal recognition particle receptor subunit beta</fullName>
    </submittedName>
</protein>
<reference evidence="6 7" key="1">
    <citation type="submission" date="2018-03" db="EMBL/GenBank/DDBJ databases">
        <title>Genomic Encyclopedia of Archaeal and Bacterial Type Strains, Phase II (KMG-II): from individual species to whole genera.</title>
        <authorList>
            <person name="Goeker M."/>
        </authorList>
    </citation>
    <scope>NUCLEOTIDE SEQUENCE [LARGE SCALE GENOMIC DNA]</scope>
    <source>
        <strain evidence="6 7">DSM 45312</strain>
    </source>
</reference>
<keyword evidence="3" id="KW-0378">Hydrolase</keyword>